<dbReference type="Proteomes" id="UP000887320">
    <property type="component" value="Unassembled WGS sequence"/>
</dbReference>
<dbReference type="GO" id="GO:0016787">
    <property type="term" value="F:hydrolase activity"/>
    <property type="evidence" value="ECO:0007669"/>
    <property type="project" value="UniProtKB-KW"/>
</dbReference>
<dbReference type="EMBL" id="JAHWXT010000010">
    <property type="protein sequence ID" value="MCF0266822.1"/>
    <property type="molecule type" value="Genomic_DNA"/>
</dbReference>
<reference evidence="1" key="1">
    <citation type="submission" date="2021-07" db="EMBL/GenBank/DDBJ databases">
        <authorList>
            <person name="Fernandez M."/>
            <person name="Pereira P."/>
            <person name="Torres Tejerizo G.A."/>
            <person name="Gonzalez P."/>
            <person name="Agostini E."/>
        </authorList>
    </citation>
    <scope>NUCLEOTIDE SEQUENCE</scope>
    <source>
        <strain evidence="1">SFC 500-1A</strain>
    </source>
</reference>
<comment type="caution">
    <text evidence="1">The sequence shown here is derived from an EMBL/GenBank/DDBJ whole genome shotgun (WGS) entry which is preliminary data.</text>
</comment>
<protein>
    <submittedName>
        <fullName evidence="1">Hydrolase</fullName>
    </submittedName>
</protein>
<proteinExistence type="predicted"/>
<accession>A0A8X8GIE7</accession>
<evidence type="ECO:0000313" key="1">
    <source>
        <dbReference type="EMBL" id="MCF0266822.1"/>
    </source>
</evidence>
<dbReference type="InterPro" id="IPR029058">
    <property type="entry name" value="AB_hydrolase_fold"/>
</dbReference>
<sequence length="239" mass="27119">MNRRILLITGWGGGTKLLHALQQTLQQQGHEVVLINIFNALDERVLQQHVEIAKDFDVICGWSLGGQLATLLVEQIEQQIEQQKVLITLASNPCFVANVEWQTAMSQAMFHNFKQSFEHDAIATLKKFGFMVCQGTATTREDFVHLQSLIQPQNLALLKQGLACLEQLNNVAILKNYAGKQYHVFAQQDFLVSHKVYENFKNFTAKFLDVELVNGSHGIPVFDFLSLSDKICQYLQKIE</sequence>
<dbReference type="SUPFAM" id="SSF53474">
    <property type="entry name" value="alpha/beta-Hydrolases"/>
    <property type="match status" value="1"/>
</dbReference>
<evidence type="ECO:0000313" key="2">
    <source>
        <dbReference type="Proteomes" id="UP000887320"/>
    </source>
</evidence>
<name>A0A8X8GIE7_ACIGI</name>
<dbReference type="RefSeq" id="WP_234624265.1">
    <property type="nucleotide sequence ID" value="NZ_JAHWXT010000010.1"/>
</dbReference>
<organism evidence="1 2">
    <name type="scientific">Acinetobacter guillouiae</name>
    <name type="common">Acinetobacter genomosp. 11</name>
    <dbReference type="NCBI Taxonomy" id="106649"/>
    <lineage>
        <taxon>Bacteria</taxon>
        <taxon>Pseudomonadati</taxon>
        <taxon>Pseudomonadota</taxon>
        <taxon>Gammaproteobacteria</taxon>
        <taxon>Moraxellales</taxon>
        <taxon>Moraxellaceae</taxon>
        <taxon>Acinetobacter</taxon>
    </lineage>
</organism>
<gene>
    <name evidence="1" type="ORF">KW868_20420</name>
</gene>
<keyword evidence="1" id="KW-0378">Hydrolase</keyword>
<dbReference type="AlphaFoldDB" id="A0A8X8GIE7"/>
<dbReference type="Gene3D" id="3.40.50.1820">
    <property type="entry name" value="alpha/beta hydrolase"/>
    <property type="match status" value="1"/>
</dbReference>